<name>A0A6N9NK49_9FLAO</name>
<feature type="signal peptide" evidence="1">
    <location>
        <begin position="1"/>
        <end position="24"/>
    </location>
</feature>
<dbReference type="AlphaFoldDB" id="A0A6N9NK49"/>
<accession>A0A6N9NK49</accession>
<proteinExistence type="predicted"/>
<dbReference type="EMBL" id="WWNE01000007">
    <property type="protein sequence ID" value="NBG66242.1"/>
    <property type="molecule type" value="Genomic_DNA"/>
</dbReference>
<evidence type="ECO:0008006" key="4">
    <source>
        <dbReference type="Google" id="ProtNLM"/>
    </source>
</evidence>
<evidence type="ECO:0000313" key="2">
    <source>
        <dbReference type="EMBL" id="NBG66242.1"/>
    </source>
</evidence>
<keyword evidence="1" id="KW-0732">Signal</keyword>
<comment type="caution">
    <text evidence="2">The sequence shown here is derived from an EMBL/GenBank/DDBJ whole genome shotgun (WGS) entry which is preliminary data.</text>
</comment>
<keyword evidence="3" id="KW-1185">Reference proteome</keyword>
<dbReference type="Proteomes" id="UP000470771">
    <property type="component" value="Unassembled WGS sequence"/>
</dbReference>
<sequence length="147" mass="15979">MRKILTLVAILAVAFQFVACNNVAEEQNKEIEAIKAEVMKVHDDAMALMGDLGSEEVRISEKVTALKADTTLASDSLTAVSIASYEVAIANIGSAKAEMMNWMNNYAEPAEDATFEEKKAFYLAEQEKVNAVMNDINATIAASKEVK</sequence>
<gene>
    <name evidence="2" type="ORF">GQN54_08945</name>
</gene>
<organism evidence="2 3">
    <name type="scientific">Acidiluteibacter ferrifornacis</name>
    <dbReference type="NCBI Taxonomy" id="2692424"/>
    <lineage>
        <taxon>Bacteria</taxon>
        <taxon>Pseudomonadati</taxon>
        <taxon>Bacteroidota</taxon>
        <taxon>Flavobacteriia</taxon>
        <taxon>Flavobacteriales</taxon>
        <taxon>Cryomorphaceae</taxon>
        <taxon>Acidiluteibacter</taxon>
    </lineage>
</organism>
<feature type="chain" id="PRO_5026810230" description="Lipoprotein" evidence="1">
    <location>
        <begin position="25"/>
        <end position="147"/>
    </location>
</feature>
<evidence type="ECO:0000313" key="3">
    <source>
        <dbReference type="Proteomes" id="UP000470771"/>
    </source>
</evidence>
<protein>
    <recommendedName>
        <fullName evidence="4">Lipoprotein</fullName>
    </recommendedName>
</protein>
<dbReference type="RefSeq" id="WP_160633201.1">
    <property type="nucleotide sequence ID" value="NZ_WWNE01000007.1"/>
</dbReference>
<reference evidence="2 3" key="1">
    <citation type="submission" date="2019-12" db="EMBL/GenBank/DDBJ databases">
        <authorList>
            <person name="Zhao J."/>
        </authorList>
    </citation>
    <scope>NUCLEOTIDE SEQUENCE [LARGE SCALE GENOMIC DNA]</scope>
    <source>
        <strain evidence="2 3">S-15</strain>
    </source>
</reference>
<evidence type="ECO:0000256" key="1">
    <source>
        <dbReference type="SAM" id="SignalP"/>
    </source>
</evidence>